<dbReference type="GeneID" id="108567755"/>
<dbReference type="RefSeq" id="XP_017783889.1">
    <property type="nucleotide sequence ID" value="XM_017928400.1"/>
</dbReference>
<evidence type="ECO:0000313" key="2">
    <source>
        <dbReference type="RefSeq" id="XP_017783889.1"/>
    </source>
</evidence>
<dbReference type="PANTHER" id="PTHR31508:SF2">
    <property type="entry name" value="PROTEIN PITCHFORK"/>
    <property type="match status" value="1"/>
</dbReference>
<protein>
    <submittedName>
        <fullName evidence="2">Uncharacterized protein LOC108567755</fullName>
    </submittedName>
</protein>
<reference evidence="2" key="1">
    <citation type="submission" date="2025-08" db="UniProtKB">
        <authorList>
            <consortium name="RefSeq"/>
        </authorList>
    </citation>
    <scope>IDENTIFICATION</scope>
    <source>
        <tissue evidence="2">Whole Larva</tissue>
    </source>
</reference>
<keyword evidence="1" id="KW-1185">Reference proteome</keyword>
<proteinExistence type="predicted"/>
<dbReference type="Proteomes" id="UP000695000">
    <property type="component" value="Unplaced"/>
</dbReference>
<dbReference type="InterPro" id="IPR033602">
    <property type="entry name" value="CIMAP3"/>
</dbReference>
<evidence type="ECO:0000313" key="1">
    <source>
        <dbReference type="Proteomes" id="UP000695000"/>
    </source>
</evidence>
<sequence length="248" mass="29343">MIEVDIDEDFEYVVNRKKPERICFGMTGDRKTLFDIFKFQSKCGPQTYHIHTFNKPRSKRGMAGIGNISKRTMPINHTDTPSPCKYNVISKMKPKSNFVPFNSSVKVRKGIVLKEGPGPTVYNAYKVNKCKRTEFDCNFGHPCMIQNVEMVCINYPTEKCVKCERPFEVGDHWHYHYSIYLCTFCMDEEHRLHELYTPNELKTFKKIRTCNYMHKHERTSAKIRLLTQHEINKKIRLENYLALYLKCY</sequence>
<name>A0ABM1NAN9_NICVS</name>
<gene>
    <name evidence="2" type="primary">LOC108567755</name>
</gene>
<dbReference type="PANTHER" id="PTHR31508">
    <property type="entry name" value="PROTEIN PITCHFORK"/>
    <property type="match status" value="1"/>
</dbReference>
<organism evidence="1 2">
    <name type="scientific">Nicrophorus vespilloides</name>
    <name type="common">Boreal carrion beetle</name>
    <dbReference type="NCBI Taxonomy" id="110193"/>
    <lineage>
        <taxon>Eukaryota</taxon>
        <taxon>Metazoa</taxon>
        <taxon>Ecdysozoa</taxon>
        <taxon>Arthropoda</taxon>
        <taxon>Hexapoda</taxon>
        <taxon>Insecta</taxon>
        <taxon>Pterygota</taxon>
        <taxon>Neoptera</taxon>
        <taxon>Endopterygota</taxon>
        <taxon>Coleoptera</taxon>
        <taxon>Polyphaga</taxon>
        <taxon>Staphyliniformia</taxon>
        <taxon>Silphidae</taxon>
        <taxon>Nicrophorinae</taxon>
        <taxon>Nicrophorus</taxon>
    </lineage>
</organism>
<accession>A0ABM1NAN9</accession>